<dbReference type="PANTHER" id="PTHR24261:SF7">
    <property type="entry name" value="KRINGLE DOMAIN-CONTAINING PROTEIN"/>
    <property type="match status" value="1"/>
</dbReference>
<dbReference type="PRINTS" id="PR00018">
    <property type="entry name" value="KRINGLE"/>
</dbReference>
<dbReference type="Gene3D" id="2.40.20.10">
    <property type="entry name" value="Plasminogen Kringle 4"/>
    <property type="match status" value="3"/>
</dbReference>
<dbReference type="SMART" id="SM00130">
    <property type="entry name" value="KR"/>
    <property type="match status" value="3"/>
</dbReference>
<feature type="domain" description="Kringle" evidence="4">
    <location>
        <begin position="320"/>
        <end position="401"/>
    </location>
</feature>
<reference evidence="6" key="1">
    <citation type="journal article" date="2010" name="Science">
        <title>Plasticity of animal genome architecture unmasked by rapid evolution of a pelagic tunicate.</title>
        <authorList>
            <person name="Denoeud F."/>
            <person name="Henriet S."/>
            <person name="Mungpakdee S."/>
            <person name="Aury J.M."/>
            <person name="Da Silva C."/>
            <person name="Brinkmann H."/>
            <person name="Mikhaleva J."/>
            <person name="Olsen L.C."/>
            <person name="Jubin C."/>
            <person name="Canestro C."/>
            <person name="Bouquet J.M."/>
            <person name="Danks G."/>
            <person name="Poulain J."/>
            <person name="Campsteijn C."/>
            <person name="Adamski M."/>
            <person name="Cross I."/>
            <person name="Yadetie F."/>
            <person name="Muffato M."/>
            <person name="Louis A."/>
            <person name="Butcher S."/>
            <person name="Tsagkogeorga G."/>
            <person name="Konrad A."/>
            <person name="Singh S."/>
            <person name="Jensen M.F."/>
            <person name="Cong E.H."/>
            <person name="Eikeseth-Otteraa H."/>
            <person name="Noel B."/>
            <person name="Anthouard V."/>
            <person name="Porcel B.M."/>
            <person name="Kachouri-Lafond R."/>
            <person name="Nishino A."/>
            <person name="Ugolini M."/>
            <person name="Chourrout P."/>
            <person name="Nishida H."/>
            <person name="Aasland R."/>
            <person name="Huzurbazar S."/>
            <person name="Westhof E."/>
            <person name="Delsuc F."/>
            <person name="Lehrach H."/>
            <person name="Reinhardt R."/>
            <person name="Weissenbach J."/>
            <person name="Roy S.W."/>
            <person name="Artiguenave F."/>
            <person name="Postlethwait J.H."/>
            <person name="Manak J.R."/>
            <person name="Thompson E.M."/>
            <person name="Jaillon O."/>
            <person name="Du Pasquier L."/>
            <person name="Boudinot P."/>
            <person name="Liberles D.A."/>
            <person name="Volff J.N."/>
            <person name="Philippe H."/>
            <person name="Lenhard B."/>
            <person name="Roest Crollius H."/>
            <person name="Wincker P."/>
            <person name="Chourrout D."/>
        </authorList>
    </citation>
    <scope>NUCLEOTIDE SEQUENCE [LARGE SCALE GENOMIC DNA]</scope>
</reference>
<keyword evidence="7" id="KW-1185">Reference proteome</keyword>
<dbReference type="InterPro" id="IPR013806">
    <property type="entry name" value="Kringle-like"/>
</dbReference>
<dbReference type="AlphaFoldDB" id="E4XL98"/>
<dbReference type="InterPro" id="IPR001507">
    <property type="entry name" value="ZP_dom"/>
</dbReference>
<keyword evidence="1 3" id="KW-0420">Kringle</keyword>
<dbReference type="CDD" id="cd00108">
    <property type="entry name" value="KR"/>
    <property type="match status" value="3"/>
</dbReference>
<evidence type="ECO:0000313" key="6">
    <source>
        <dbReference type="EMBL" id="CBY10859.1"/>
    </source>
</evidence>
<protein>
    <recommendedName>
        <fullName evidence="8">Kringle domain-containing protein</fullName>
    </recommendedName>
</protein>
<dbReference type="Gene3D" id="2.60.40.3210">
    <property type="entry name" value="Zona pellucida, ZP-N domain"/>
    <property type="match status" value="1"/>
</dbReference>
<proteinExistence type="predicted"/>
<sequence>MKLLKSIPALISVASANCYDGNNGGCSHHCSASGCSCPPCWTLSEDGKKCEFEAGKAQVTCSATGAEITIDKCALTGVDASSIHLKDTACSATEVDSNTWKIATGFSDCGSEFGPTDKLTLQNRLTIGHSIVTGRVISRKYEIDFSCNYNNIAEASTTIQASNTLYGDLTFDLNSAQPGDLSFEFELDFYHSDEYSSQADLTNGAFQPGTLVYGKIAPKSALSDLLEFSVGKCTVEDKTLAQSLDILDTCPVEHSNFEFKDSQSDHSAVKFSFETFVFPDSAVDTAIDVTCTINICLSLLTVTLNSDECLKICSEGECTQIHDEKGLQYGGSKQTTINGLTCQKWNSQAPHSHVLEDKMLVTYGEEDVDSNFCRNVDYMDRPWCFTTDPNQRWEYCDIPTCETDANPTGCVQTYDERGWNYVGFKQTTVSGRTCQKWNSQTPHNHLNTQNMLDLYDEEDFDTNFCRNPDNEDGAWCYTTDPNVRWEYCDIPMCETDNAQVGCIQIYDQQGLRYKGTKQTTESGRTCQTWSSQTPHSHAQTDNMLEKFGADLETNNCRNPDGMHRPWCFTTDPNVRWEYCDIPSC</sequence>
<dbReference type="PROSITE" id="PS51034">
    <property type="entry name" value="ZP_2"/>
    <property type="match status" value="1"/>
</dbReference>
<organism evidence="6">
    <name type="scientific">Oikopleura dioica</name>
    <name type="common">Tunicate</name>
    <dbReference type="NCBI Taxonomy" id="34765"/>
    <lineage>
        <taxon>Eukaryota</taxon>
        <taxon>Metazoa</taxon>
        <taxon>Chordata</taxon>
        <taxon>Tunicata</taxon>
        <taxon>Appendicularia</taxon>
        <taxon>Copelata</taxon>
        <taxon>Oikopleuridae</taxon>
        <taxon>Oikopleura</taxon>
    </lineage>
</organism>
<keyword evidence="2 3" id="KW-1015">Disulfide bond</keyword>
<comment type="caution">
    <text evidence="3">Lacks conserved residue(s) required for the propagation of feature annotation.</text>
</comment>
<evidence type="ECO:0000259" key="5">
    <source>
        <dbReference type="PROSITE" id="PS51034"/>
    </source>
</evidence>
<evidence type="ECO:0000256" key="2">
    <source>
        <dbReference type="ARBA" id="ARBA00023157"/>
    </source>
</evidence>
<dbReference type="InterPro" id="IPR055355">
    <property type="entry name" value="ZP-C"/>
</dbReference>
<dbReference type="InterPro" id="IPR050759">
    <property type="entry name" value="Serine_protease_kringle"/>
</dbReference>
<dbReference type="InterPro" id="IPR000001">
    <property type="entry name" value="Kringle"/>
</dbReference>
<dbReference type="OrthoDB" id="41905at2759"/>
<evidence type="ECO:0000256" key="1">
    <source>
        <dbReference type="ARBA" id="ARBA00022572"/>
    </source>
</evidence>
<feature type="disulfide bond" evidence="3">
    <location>
        <begin position="373"/>
        <end position="396"/>
    </location>
</feature>
<dbReference type="InterPro" id="IPR038178">
    <property type="entry name" value="Kringle_sf"/>
</dbReference>
<feature type="domain" description="ZP" evidence="5">
    <location>
        <begin position="60"/>
        <end position="316"/>
    </location>
</feature>
<feature type="disulfide bond" evidence="3">
    <location>
        <begin position="556"/>
        <end position="579"/>
    </location>
</feature>
<dbReference type="InParanoid" id="E4XL98"/>
<dbReference type="SUPFAM" id="SSF57440">
    <property type="entry name" value="Kringle-like"/>
    <property type="match status" value="3"/>
</dbReference>
<name>E4XL98_OIKDI</name>
<gene>
    <name evidence="6" type="ORF">GSOID_T00014472001</name>
</gene>
<dbReference type="InterPro" id="IPR018056">
    <property type="entry name" value="Kringle_CS"/>
</dbReference>
<dbReference type="EMBL" id="FN653068">
    <property type="protein sequence ID" value="CBY10859.1"/>
    <property type="molecule type" value="Genomic_DNA"/>
</dbReference>
<evidence type="ECO:0000313" key="7">
    <source>
        <dbReference type="Proteomes" id="UP000001307"/>
    </source>
</evidence>
<dbReference type="Pfam" id="PF00100">
    <property type="entry name" value="Zona_pellucida"/>
    <property type="match status" value="1"/>
</dbReference>
<dbReference type="GO" id="GO:0005102">
    <property type="term" value="F:signaling receptor binding"/>
    <property type="evidence" value="ECO:0007669"/>
    <property type="project" value="TreeGrafter"/>
</dbReference>
<dbReference type="Pfam" id="PF00051">
    <property type="entry name" value="Kringle"/>
    <property type="match status" value="3"/>
</dbReference>
<feature type="domain" description="Kringle" evidence="4">
    <location>
        <begin position="412"/>
        <end position="493"/>
    </location>
</feature>
<dbReference type="PANTHER" id="PTHR24261">
    <property type="entry name" value="PLASMINOGEN-RELATED"/>
    <property type="match status" value="1"/>
</dbReference>
<evidence type="ECO:0000259" key="4">
    <source>
        <dbReference type="PROSITE" id="PS50070"/>
    </source>
</evidence>
<dbReference type="Proteomes" id="UP000001307">
    <property type="component" value="Unassembled WGS sequence"/>
</dbReference>
<dbReference type="PROSITE" id="PS00021">
    <property type="entry name" value="KRINGLE_1"/>
    <property type="match status" value="2"/>
</dbReference>
<dbReference type="SMART" id="SM00241">
    <property type="entry name" value="ZP"/>
    <property type="match status" value="1"/>
</dbReference>
<evidence type="ECO:0008006" key="8">
    <source>
        <dbReference type="Google" id="ProtNLM"/>
    </source>
</evidence>
<dbReference type="PROSITE" id="PS51257">
    <property type="entry name" value="PROKAR_LIPOPROTEIN"/>
    <property type="match status" value="1"/>
</dbReference>
<evidence type="ECO:0000256" key="3">
    <source>
        <dbReference type="PROSITE-ProRule" id="PRU00121"/>
    </source>
</evidence>
<dbReference type="PROSITE" id="PS50070">
    <property type="entry name" value="KRINGLE_2"/>
    <property type="match status" value="3"/>
</dbReference>
<dbReference type="GO" id="GO:0004175">
    <property type="term" value="F:endopeptidase activity"/>
    <property type="evidence" value="ECO:0007669"/>
    <property type="project" value="TreeGrafter"/>
</dbReference>
<feature type="disulfide bond" evidence="3">
    <location>
        <begin position="465"/>
        <end position="488"/>
    </location>
</feature>
<dbReference type="GO" id="GO:0005615">
    <property type="term" value="C:extracellular space"/>
    <property type="evidence" value="ECO:0007669"/>
    <property type="project" value="TreeGrafter"/>
</dbReference>
<feature type="domain" description="Kringle" evidence="4">
    <location>
        <begin position="504"/>
        <end position="584"/>
    </location>
</feature>
<accession>E4XL98</accession>